<dbReference type="GO" id="GO:0005829">
    <property type="term" value="C:cytosol"/>
    <property type="evidence" value="ECO:0007669"/>
    <property type="project" value="TreeGrafter"/>
</dbReference>
<evidence type="ECO:0000256" key="4">
    <source>
        <dbReference type="ARBA" id="ARBA00022833"/>
    </source>
</evidence>
<comment type="cofactor">
    <cofactor evidence="1 7">
        <name>Zn(2+)</name>
        <dbReference type="ChEBI" id="CHEBI:29105"/>
    </cofactor>
</comment>
<dbReference type="GO" id="GO:0051903">
    <property type="term" value="F:S-(hydroxymethyl)glutathione dehydrogenase [NAD(P)+] activity"/>
    <property type="evidence" value="ECO:0007669"/>
    <property type="project" value="TreeGrafter"/>
</dbReference>
<dbReference type="InterPro" id="IPR011032">
    <property type="entry name" value="GroES-like_sf"/>
</dbReference>
<evidence type="ECO:0000256" key="3">
    <source>
        <dbReference type="ARBA" id="ARBA00022723"/>
    </source>
</evidence>
<dbReference type="CDD" id="cd08279">
    <property type="entry name" value="Zn_ADH_class_III"/>
    <property type="match status" value="1"/>
</dbReference>
<sequence>MRAALLEIAGGPVTMIDDLEVAGPGPGQVTVEVEWCGLCHSDLSMLEGSHPAPMPIVLGHEVGGRIAELGADVTGIAVGDPVVVTPIPPCGRCYHCVRDQASHCVNSASLLTNALPDGSTGLSRGGQSVYRGLGVGGFAERVLTTETGVVRVPDDVPLDVASVVGCAVQTGLGAVFNTARVRPGDTVAVLGLGGIGMSIVAGARITGANRIVVSDPQRHRLDLASDFGATDFVDPSSEDVIARVQAVTAGIGVDCAFEAVGSARVVETALAATRNGGTTVLVGAGPIEETIELSPTFFAISGKRLMGCLLGGVNSLRDIPIIFELYRSGRLDLESLITDRRPLAELDRAAEAMKAGEGLRTLLSV</sequence>
<keyword evidence="5" id="KW-0560">Oxidoreductase</keyword>
<dbReference type="GO" id="GO:0046294">
    <property type="term" value="P:formaldehyde catabolic process"/>
    <property type="evidence" value="ECO:0007669"/>
    <property type="project" value="TreeGrafter"/>
</dbReference>
<name>A0A936NCH4_9ACTN</name>
<dbReference type="PROSITE" id="PS00059">
    <property type="entry name" value="ADH_ZINC"/>
    <property type="match status" value="1"/>
</dbReference>
<evidence type="ECO:0000256" key="6">
    <source>
        <dbReference type="ARBA" id="ARBA00023027"/>
    </source>
</evidence>
<evidence type="ECO:0000259" key="8">
    <source>
        <dbReference type="SMART" id="SM00829"/>
    </source>
</evidence>
<dbReference type="PANTHER" id="PTHR43880:SF12">
    <property type="entry name" value="ALCOHOL DEHYDROGENASE CLASS-3"/>
    <property type="match status" value="1"/>
</dbReference>
<dbReference type="Pfam" id="PF08240">
    <property type="entry name" value="ADH_N"/>
    <property type="match status" value="1"/>
</dbReference>
<dbReference type="InterPro" id="IPR020843">
    <property type="entry name" value="ER"/>
</dbReference>
<dbReference type="AlphaFoldDB" id="A0A936NCH4"/>
<accession>A0A936NCH4</accession>
<keyword evidence="4 7" id="KW-0862">Zinc</keyword>
<dbReference type="EMBL" id="JADJZA010000007">
    <property type="protein sequence ID" value="MBK9297753.1"/>
    <property type="molecule type" value="Genomic_DNA"/>
</dbReference>
<keyword evidence="6" id="KW-0520">NAD</keyword>
<feature type="domain" description="Enoyl reductase (ER)" evidence="8">
    <location>
        <begin position="14"/>
        <end position="363"/>
    </location>
</feature>
<evidence type="ECO:0000256" key="2">
    <source>
        <dbReference type="ARBA" id="ARBA00008072"/>
    </source>
</evidence>
<proteinExistence type="inferred from homology"/>
<dbReference type="Pfam" id="PF00107">
    <property type="entry name" value="ADH_zinc_N"/>
    <property type="match status" value="1"/>
</dbReference>
<comment type="caution">
    <text evidence="9">The sequence shown here is derived from an EMBL/GenBank/DDBJ whole genome shotgun (WGS) entry which is preliminary data.</text>
</comment>
<dbReference type="InterPro" id="IPR013149">
    <property type="entry name" value="ADH-like_C"/>
</dbReference>
<evidence type="ECO:0000313" key="10">
    <source>
        <dbReference type="Proteomes" id="UP000727993"/>
    </source>
</evidence>
<dbReference type="SUPFAM" id="SSF50129">
    <property type="entry name" value="GroES-like"/>
    <property type="match status" value="2"/>
</dbReference>
<organism evidence="9 10">
    <name type="scientific">Candidatus Neomicrothrix subdominans</name>
    <dbReference type="NCBI Taxonomy" id="2954438"/>
    <lineage>
        <taxon>Bacteria</taxon>
        <taxon>Bacillati</taxon>
        <taxon>Actinomycetota</taxon>
        <taxon>Acidimicrobiia</taxon>
        <taxon>Acidimicrobiales</taxon>
        <taxon>Microthrixaceae</taxon>
        <taxon>Candidatus Neomicrothrix</taxon>
    </lineage>
</organism>
<reference evidence="9 10" key="1">
    <citation type="submission" date="2020-10" db="EMBL/GenBank/DDBJ databases">
        <title>Connecting structure to function with the recovery of over 1000 high-quality activated sludge metagenome-assembled genomes encoding full-length rRNA genes using long-read sequencing.</title>
        <authorList>
            <person name="Singleton C.M."/>
            <person name="Petriglieri F."/>
            <person name="Kristensen J.M."/>
            <person name="Kirkegaard R.H."/>
            <person name="Michaelsen T.Y."/>
            <person name="Andersen M.H."/>
            <person name="Karst S.M."/>
            <person name="Dueholm M.S."/>
            <person name="Nielsen P.H."/>
            <person name="Albertsen M."/>
        </authorList>
    </citation>
    <scope>NUCLEOTIDE SEQUENCE [LARGE SCALE GENOMIC DNA]</scope>
    <source>
        <strain evidence="9">Lyne_18-Q3-R50-59_MAXAC.006</strain>
    </source>
</reference>
<dbReference type="Proteomes" id="UP000727993">
    <property type="component" value="Unassembled WGS sequence"/>
</dbReference>
<gene>
    <name evidence="9" type="ORF">IPN02_13170</name>
</gene>
<protein>
    <submittedName>
        <fullName evidence="9">Zn-dependent alcohol dehydrogenase</fullName>
    </submittedName>
</protein>
<dbReference type="SMART" id="SM00829">
    <property type="entry name" value="PKS_ER"/>
    <property type="match status" value="1"/>
</dbReference>
<dbReference type="FunFam" id="3.40.50.720:FF:000003">
    <property type="entry name" value="S-(hydroxymethyl)glutathione dehydrogenase"/>
    <property type="match status" value="1"/>
</dbReference>
<dbReference type="InterPro" id="IPR002328">
    <property type="entry name" value="ADH_Zn_CS"/>
</dbReference>
<dbReference type="SUPFAM" id="SSF51735">
    <property type="entry name" value="NAD(P)-binding Rossmann-fold domains"/>
    <property type="match status" value="1"/>
</dbReference>
<dbReference type="InterPro" id="IPR036291">
    <property type="entry name" value="NAD(P)-bd_dom_sf"/>
</dbReference>
<dbReference type="GO" id="GO:0008270">
    <property type="term" value="F:zinc ion binding"/>
    <property type="evidence" value="ECO:0007669"/>
    <property type="project" value="InterPro"/>
</dbReference>
<dbReference type="Gene3D" id="3.90.180.10">
    <property type="entry name" value="Medium-chain alcohol dehydrogenases, catalytic domain"/>
    <property type="match status" value="1"/>
</dbReference>
<evidence type="ECO:0000313" key="9">
    <source>
        <dbReference type="EMBL" id="MBK9297753.1"/>
    </source>
</evidence>
<evidence type="ECO:0000256" key="1">
    <source>
        <dbReference type="ARBA" id="ARBA00001947"/>
    </source>
</evidence>
<keyword evidence="3 7" id="KW-0479">Metal-binding</keyword>
<evidence type="ECO:0000256" key="7">
    <source>
        <dbReference type="RuleBase" id="RU361277"/>
    </source>
</evidence>
<dbReference type="PANTHER" id="PTHR43880">
    <property type="entry name" value="ALCOHOL DEHYDROGENASE"/>
    <property type="match status" value="1"/>
</dbReference>
<evidence type="ECO:0000256" key="5">
    <source>
        <dbReference type="ARBA" id="ARBA00023002"/>
    </source>
</evidence>
<comment type="similarity">
    <text evidence="2 7">Belongs to the zinc-containing alcohol dehydrogenase family.</text>
</comment>
<dbReference type="InterPro" id="IPR013154">
    <property type="entry name" value="ADH-like_N"/>
</dbReference>
<dbReference type="Gene3D" id="3.40.50.720">
    <property type="entry name" value="NAD(P)-binding Rossmann-like Domain"/>
    <property type="match status" value="1"/>
</dbReference>